<dbReference type="Proteomes" id="UP000242180">
    <property type="component" value="Unassembled WGS sequence"/>
</dbReference>
<dbReference type="InParanoid" id="A0A1X2HTE8"/>
<evidence type="ECO:0000313" key="2">
    <source>
        <dbReference type="EMBL" id="ORZ02872.1"/>
    </source>
</evidence>
<keyword evidence="3" id="KW-1185">Reference proteome</keyword>
<organism evidence="2 3">
    <name type="scientific">Syncephalastrum racemosum</name>
    <name type="common">Filamentous fungus</name>
    <dbReference type="NCBI Taxonomy" id="13706"/>
    <lineage>
        <taxon>Eukaryota</taxon>
        <taxon>Fungi</taxon>
        <taxon>Fungi incertae sedis</taxon>
        <taxon>Mucoromycota</taxon>
        <taxon>Mucoromycotina</taxon>
        <taxon>Mucoromycetes</taxon>
        <taxon>Mucorales</taxon>
        <taxon>Syncephalastraceae</taxon>
        <taxon>Syncephalastrum</taxon>
    </lineage>
</organism>
<dbReference type="OrthoDB" id="10265837at2759"/>
<dbReference type="Gene3D" id="3.30.1050.10">
    <property type="entry name" value="SCP2 sterol-binding domain"/>
    <property type="match status" value="1"/>
</dbReference>
<accession>A0A1X2HTE8</accession>
<dbReference type="OMA" id="PAATWYL"/>
<dbReference type="EMBL" id="MCGN01000001">
    <property type="protein sequence ID" value="ORZ02872.1"/>
    <property type="molecule type" value="Genomic_DNA"/>
</dbReference>
<name>A0A1X2HTE8_SYNRA</name>
<dbReference type="Pfam" id="PF02036">
    <property type="entry name" value="SCP2"/>
    <property type="match status" value="1"/>
</dbReference>
<evidence type="ECO:0000259" key="1">
    <source>
        <dbReference type="Pfam" id="PF02036"/>
    </source>
</evidence>
<feature type="domain" description="SCP2" evidence="1">
    <location>
        <begin position="60"/>
        <end position="108"/>
    </location>
</feature>
<evidence type="ECO:0000313" key="3">
    <source>
        <dbReference type="Proteomes" id="UP000242180"/>
    </source>
</evidence>
<dbReference type="InterPro" id="IPR003033">
    <property type="entry name" value="SCP2_sterol-bd_dom"/>
</dbReference>
<protein>
    <recommendedName>
        <fullName evidence="1">SCP2 domain-containing protein</fullName>
    </recommendedName>
</protein>
<proteinExistence type="predicted"/>
<reference evidence="2 3" key="1">
    <citation type="submission" date="2016-07" db="EMBL/GenBank/DDBJ databases">
        <title>Pervasive Adenine N6-methylation of Active Genes in Fungi.</title>
        <authorList>
            <consortium name="DOE Joint Genome Institute"/>
            <person name="Mondo S.J."/>
            <person name="Dannebaum R.O."/>
            <person name="Kuo R.C."/>
            <person name="Labutti K."/>
            <person name="Haridas S."/>
            <person name="Kuo A."/>
            <person name="Salamov A."/>
            <person name="Ahrendt S.R."/>
            <person name="Lipzen A."/>
            <person name="Sullivan W."/>
            <person name="Andreopoulos W.B."/>
            <person name="Clum A."/>
            <person name="Lindquist E."/>
            <person name="Daum C."/>
            <person name="Ramamoorthy G.K."/>
            <person name="Gryganskyi A."/>
            <person name="Culley D."/>
            <person name="Magnuson J.K."/>
            <person name="James T.Y."/>
            <person name="O'Malley M.A."/>
            <person name="Stajich J.E."/>
            <person name="Spatafora J.W."/>
            <person name="Visel A."/>
            <person name="Grigoriev I.V."/>
        </authorList>
    </citation>
    <scope>NUCLEOTIDE SEQUENCE [LARGE SCALE GENOMIC DNA]</scope>
    <source>
        <strain evidence="2 3">NRRL 2496</strain>
    </source>
</reference>
<dbReference type="AlphaFoldDB" id="A0A1X2HTE8"/>
<gene>
    <name evidence="2" type="ORF">BCR43DRAFT_26603</name>
</gene>
<dbReference type="InterPro" id="IPR036527">
    <property type="entry name" value="SCP2_sterol-bd_dom_sf"/>
</dbReference>
<dbReference type="STRING" id="13706.A0A1X2HTE8"/>
<dbReference type="SUPFAM" id="SSF55718">
    <property type="entry name" value="SCP-like"/>
    <property type="match status" value="1"/>
</dbReference>
<comment type="caution">
    <text evidence="2">The sequence shown here is derived from an EMBL/GenBank/DDBJ whole genome shotgun (WGS) entry which is preliminary data.</text>
</comment>
<sequence length="136" mass="15181">MSSLIASTQRRRPLVTDLLLPELDRQLGQDPSLWPNIKGNGVAPVITTNEQTARKETRGKVQRVKIQVEDSDALNFITGGLTGIKAYTARRIRVRGNLELAQSLEQVFVKTGGRERAIDFIQRNEQLLNASNRSSL</sequence>